<dbReference type="AlphaFoldDB" id="A0A495D615"/>
<protein>
    <submittedName>
        <fullName evidence="1">Uncharacterized protein</fullName>
    </submittedName>
</protein>
<feature type="non-terminal residue" evidence="1">
    <location>
        <position position="1"/>
    </location>
</feature>
<gene>
    <name evidence="2" type="ORF">C7435_0623</name>
    <name evidence="1" type="ORF">C7435_1740</name>
</gene>
<dbReference type="EMBL" id="RBIM01000002">
    <property type="protein sequence ID" value="RKR02684.1"/>
    <property type="molecule type" value="Genomic_DNA"/>
</dbReference>
<evidence type="ECO:0000313" key="2">
    <source>
        <dbReference type="EMBL" id="RKR02684.1"/>
    </source>
</evidence>
<dbReference type="EMBL" id="RBIM01000004">
    <property type="protein sequence ID" value="RKQ96410.1"/>
    <property type="molecule type" value="Genomic_DNA"/>
</dbReference>
<reference evidence="1 3" key="1">
    <citation type="submission" date="2018-10" db="EMBL/GenBank/DDBJ databases">
        <title>Genomic Encyclopedia of Type Strains, Phase IV (KMG-IV): sequencing the most valuable type-strain genomes for metagenomic binning, comparative biology and taxonomic classification.</title>
        <authorList>
            <person name="Goeker M."/>
        </authorList>
    </citation>
    <scope>NUCLEOTIDE SEQUENCE [LARGE SCALE GENOMIC DNA]</scope>
    <source>
        <strain evidence="1 3">DSM 4734</strain>
    </source>
</reference>
<evidence type="ECO:0000313" key="1">
    <source>
        <dbReference type="EMBL" id="RKQ96410.1"/>
    </source>
</evidence>
<proteinExistence type="predicted"/>
<sequence>NLSSYLRRVSFWDYRLSNAALEDLAA</sequence>
<evidence type="ECO:0000313" key="3">
    <source>
        <dbReference type="Proteomes" id="UP000273675"/>
    </source>
</evidence>
<dbReference type="Proteomes" id="UP000273675">
    <property type="component" value="Unassembled WGS sequence"/>
</dbReference>
<organism evidence="1 3">
    <name type="scientific">Maricaulis maris</name>
    <dbReference type="NCBI Taxonomy" id="74318"/>
    <lineage>
        <taxon>Bacteria</taxon>
        <taxon>Pseudomonadati</taxon>
        <taxon>Pseudomonadota</taxon>
        <taxon>Alphaproteobacteria</taxon>
        <taxon>Maricaulales</taxon>
        <taxon>Maricaulaceae</taxon>
        <taxon>Maricaulis</taxon>
    </lineage>
</organism>
<comment type="caution">
    <text evidence="1">The sequence shown here is derived from an EMBL/GenBank/DDBJ whole genome shotgun (WGS) entry which is preliminary data.</text>
</comment>
<name>A0A495D615_9PROT</name>
<accession>A0A495D615</accession>